<evidence type="ECO:0000256" key="2">
    <source>
        <dbReference type="ARBA" id="ARBA00018143"/>
    </source>
</evidence>
<keyword evidence="4" id="KW-0067">ATP-binding</keyword>
<dbReference type="PIRSF" id="PIRSF003336">
    <property type="entry name" value="RadB"/>
    <property type="match status" value="1"/>
</dbReference>
<dbReference type="InterPro" id="IPR020588">
    <property type="entry name" value="RecA_ATP-bd"/>
</dbReference>
<dbReference type="InterPro" id="IPR003593">
    <property type="entry name" value="AAA+_ATPase"/>
</dbReference>
<dbReference type="CDD" id="cd01394">
    <property type="entry name" value="archRadB"/>
    <property type="match status" value="1"/>
</dbReference>
<dbReference type="Pfam" id="PF08423">
    <property type="entry name" value="Rad51"/>
    <property type="match status" value="1"/>
</dbReference>
<dbReference type="Gene3D" id="3.40.50.300">
    <property type="entry name" value="P-loop containing nucleotide triphosphate hydrolases"/>
    <property type="match status" value="1"/>
</dbReference>
<dbReference type="PANTHER" id="PTHR22942">
    <property type="entry name" value="RECA/RAD51/RADA DNA STRAND-PAIRING FAMILY MEMBER"/>
    <property type="match status" value="1"/>
</dbReference>
<evidence type="ECO:0000256" key="3">
    <source>
        <dbReference type="ARBA" id="ARBA00022741"/>
    </source>
</evidence>
<dbReference type="SUPFAM" id="SSF52540">
    <property type="entry name" value="P-loop containing nucleoside triphosphate hydrolases"/>
    <property type="match status" value="1"/>
</dbReference>
<dbReference type="AlphaFoldDB" id="A0A644UUV4"/>
<dbReference type="GO" id="GO:0003684">
    <property type="term" value="F:damaged DNA binding"/>
    <property type="evidence" value="ECO:0007669"/>
    <property type="project" value="InterPro"/>
</dbReference>
<dbReference type="InterPro" id="IPR027417">
    <property type="entry name" value="P-loop_NTPase"/>
</dbReference>
<protein>
    <recommendedName>
        <fullName evidence="2">DNA repair and recombination protein RadB</fullName>
    </recommendedName>
</protein>
<dbReference type="GO" id="GO:0005524">
    <property type="term" value="F:ATP binding"/>
    <property type="evidence" value="ECO:0007669"/>
    <property type="project" value="UniProtKB-KW"/>
</dbReference>
<dbReference type="PRINTS" id="PR01874">
    <property type="entry name" value="DNAREPAIRADA"/>
</dbReference>
<evidence type="ECO:0000313" key="7">
    <source>
        <dbReference type="EMBL" id="MPL82641.1"/>
    </source>
</evidence>
<dbReference type="PROSITE" id="PS50162">
    <property type="entry name" value="RECA_2"/>
    <property type="match status" value="1"/>
</dbReference>
<name>A0A644UUV4_9ZZZZ</name>
<dbReference type="EMBL" id="VSSQ01000165">
    <property type="protein sequence ID" value="MPL82641.1"/>
    <property type="molecule type" value="Genomic_DNA"/>
</dbReference>
<gene>
    <name evidence="7" type="primary">recA_12</name>
    <name evidence="7" type="ORF">SDC9_28587</name>
</gene>
<dbReference type="PANTHER" id="PTHR22942:SF47">
    <property type="entry name" value="DNA REPAIR AND RECOMBINATION PROTEIN RADB"/>
    <property type="match status" value="1"/>
</dbReference>
<evidence type="ECO:0000256" key="1">
    <source>
        <dbReference type="ARBA" id="ARBA00006876"/>
    </source>
</evidence>
<dbReference type="GO" id="GO:0006281">
    <property type="term" value="P:DNA repair"/>
    <property type="evidence" value="ECO:0007669"/>
    <property type="project" value="InterPro"/>
</dbReference>
<dbReference type="GO" id="GO:0006310">
    <property type="term" value="P:DNA recombination"/>
    <property type="evidence" value="ECO:0007669"/>
    <property type="project" value="InterPro"/>
</dbReference>
<dbReference type="InterPro" id="IPR011939">
    <property type="entry name" value="DNA_repair_and_recomb_RadB"/>
</dbReference>
<proteinExistence type="inferred from homology"/>
<keyword evidence="3" id="KW-0547">Nucleotide-binding</keyword>
<evidence type="ECO:0000256" key="4">
    <source>
        <dbReference type="ARBA" id="ARBA00022840"/>
    </source>
</evidence>
<evidence type="ECO:0000259" key="6">
    <source>
        <dbReference type="PROSITE" id="PS50162"/>
    </source>
</evidence>
<comment type="similarity">
    <text evidence="1">Belongs to the eukaryotic RecA-like protein family. RadB subfamily.</text>
</comment>
<evidence type="ECO:0000256" key="5">
    <source>
        <dbReference type="ARBA" id="ARBA00024641"/>
    </source>
</evidence>
<feature type="domain" description="RecA family profile 1" evidence="6">
    <location>
        <begin position="4"/>
        <end position="162"/>
    </location>
</feature>
<accession>A0A644UUV4</accession>
<reference evidence="7" key="1">
    <citation type="submission" date="2019-08" db="EMBL/GenBank/DDBJ databases">
        <authorList>
            <person name="Kucharzyk K."/>
            <person name="Murdoch R.W."/>
            <person name="Higgins S."/>
            <person name="Loffler F."/>
        </authorList>
    </citation>
    <scope>NUCLEOTIDE SEQUENCE</scope>
</reference>
<comment type="caution">
    <text evidence="7">The sequence shown here is derived from an EMBL/GenBank/DDBJ whole genome shotgun (WGS) entry which is preliminary data.</text>
</comment>
<dbReference type="HAMAP" id="MF_00350">
    <property type="entry name" value="RadB"/>
    <property type="match status" value="1"/>
</dbReference>
<dbReference type="InterPro" id="IPR013632">
    <property type="entry name" value="Rad51_C"/>
</dbReference>
<dbReference type="SMART" id="SM00382">
    <property type="entry name" value="AAA"/>
    <property type="match status" value="1"/>
</dbReference>
<organism evidence="7">
    <name type="scientific">bioreactor metagenome</name>
    <dbReference type="NCBI Taxonomy" id="1076179"/>
    <lineage>
        <taxon>unclassified sequences</taxon>
        <taxon>metagenomes</taxon>
        <taxon>ecological metagenomes</taxon>
    </lineage>
</organism>
<sequence>MEDAVKKIPTGASGLDSLLGGGIESRMITQFFGEAGSGKSTLCLMAAVEILRNGGGVVYIDSEGFSIERFSQIAGASTNEFAQRLFVFEPSTFAEQGLMIAESERLIRSGTAGMIVVDSATALYRVEQTSTKDALSMLSRQMMVLLGIAKRYDIPVIITNQVFMDIDHHRLSGLGGTALSHISKAIIRVEKYDGFRRAVLFKHRSQAEGTSWDFVLTGTGVKDR</sequence>
<dbReference type="NCBIfam" id="TIGR02237">
    <property type="entry name" value="recomb_radB"/>
    <property type="match status" value="1"/>
</dbReference>
<dbReference type="GO" id="GO:0140664">
    <property type="term" value="F:ATP-dependent DNA damage sensor activity"/>
    <property type="evidence" value="ECO:0007669"/>
    <property type="project" value="InterPro"/>
</dbReference>
<comment type="function">
    <text evidence="5">Involved in DNA repair and in homologous recombination. May regulate the cleavage reactions of the branch-structured DNA. Has a very weak ATPase activity that is not stimulated by DNA. Binds DNA but does not promote DNA strands exchange.</text>
</comment>